<dbReference type="EMBL" id="KF831355">
    <property type="protein sequence ID" value="AIU96678.1"/>
    <property type="molecule type" value="Genomic_DNA"/>
</dbReference>
<organism evidence="1">
    <name type="scientific">Staphylococcus aureus</name>
    <dbReference type="NCBI Taxonomy" id="1280"/>
    <lineage>
        <taxon>Bacteria</taxon>
        <taxon>Bacillati</taxon>
        <taxon>Bacillota</taxon>
        <taxon>Bacilli</taxon>
        <taxon>Bacillales</taxon>
        <taxon>Staphylococcaceae</taxon>
        <taxon>Staphylococcus</taxon>
    </lineage>
</organism>
<protein>
    <submittedName>
        <fullName evidence="1">Uncharacterized protein</fullName>
    </submittedName>
</protein>
<evidence type="ECO:0000313" key="1">
    <source>
        <dbReference type="EMBL" id="AIU96678.1"/>
    </source>
</evidence>
<dbReference type="RefSeq" id="WP_031783947.1">
    <property type="nucleotide sequence ID" value="NZ_AP017923.1"/>
</dbReference>
<dbReference type="AlphaFoldDB" id="A0A0A0R6E1"/>
<proteinExistence type="predicted"/>
<sequence length="60" mass="7262">MIENYVEWFCVFINVPYERNETLESWIINRKQNKEFEIGNVSVLQNNTKQLSLCDFDIDM</sequence>
<accession>A0A0A0R6E1</accession>
<dbReference type="PATRIC" id="fig|1280.4353.peg.2803"/>
<keyword evidence="1" id="KW-0614">Plasmid</keyword>
<name>A0A0A0R6E1_STAAU</name>
<reference evidence="1" key="1">
    <citation type="journal article" date="2014" name="PLoS ONE">
        <title>Beyond the Chromosome: The Prevalence of Unique Extra-Chromosomal Bacteriophages with Integrated Virulence Genes in Pathogenic Staphylococcus aureus.</title>
        <authorList>
            <person name="Utter B."/>
            <person name="Deutsch D.R."/>
            <person name="Schuch R."/>
            <person name="Winer B.Y."/>
            <person name="Verratti K."/>
            <person name="Bishop-Lilly K."/>
            <person name="Sozhamannan S."/>
            <person name="Fischetti V.A."/>
        </authorList>
    </citation>
    <scope>NUCLEOTIDE SEQUENCE</scope>
    <source>
        <strain evidence="1">A960649</strain>
        <plasmid evidence="1">pBU108a</plasmid>
    </source>
</reference>
<geneLocation type="plasmid" evidence="1">
    <name>pBU108a</name>
</geneLocation>